<feature type="transmembrane region" description="Helical" evidence="1">
    <location>
        <begin position="59"/>
        <end position="78"/>
    </location>
</feature>
<evidence type="ECO:0000313" key="2">
    <source>
        <dbReference type="EMBL" id="KAK7447437.1"/>
    </source>
</evidence>
<feature type="transmembrane region" description="Helical" evidence="1">
    <location>
        <begin position="22"/>
        <end position="47"/>
    </location>
</feature>
<feature type="transmembrane region" description="Helical" evidence="1">
    <location>
        <begin position="173"/>
        <end position="196"/>
    </location>
</feature>
<keyword evidence="1" id="KW-0472">Membrane</keyword>
<organism evidence="2 3">
    <name type="scientific">Marasmiellus scandens</name>
    <dbReference type="NCBI Taxonomy" id="2682957"/>
    <lineage>
        <taxon>Eukaryota</taxon>
        <taxon>Fungi</taxon>
        <taxon>Dikarya</taxon>
        <taxon>Basidiomycota</taxon>
        <taxon>Agaricomycotina</taxon>
        <taxon>Agaricomycetes</taxon>
        <taxon>Agaricomycetidae</taxon>
        <taxon>Agaricales</taxon>
        <taxon>Marasmiineae</taxon>
        <taxon>Omphalotaceae</taxon>
        <taxon>Marasmiellus</taxon>
    </lineage>
</organism>
<keyword evidence="1" id="KW-1133">Transmembrane helix</keyword>
<gene>
    <name evidence="2" type="ORF">VKT23_014146</name>
</gene>
<protein>
    <submittedName>
        <fullName evidence="2">Uncharacterized protein</fullName>
    </submittedName>
</protein>
<dbReference type="Proteomes" id="UP001498398">
    <property type="component" value="Unassembled WGS sequence"/>
</dbReference>
<feature type="transmembrane region" description="Helical" evidence="1">
    <location>
        <begin position="138"/>
        <end position="161"/>
    </location>
</feature>
<keyword evidence="3" id="KW-1185">Reference proteome</keyword>
<name>A0ABR1J1R9_9AGAR</name>
<evidence type="ECO:0000256" key="1">
    <source>
        <dbReference type="SAM" id="Phobius"/>
    </source>
</evidence>
<accession>A0ABR1J1R9</accession>
<evidence type="ECO:0000313" key="3">
    <source>
        <dbReference type="Proteomes" id="UP001498398"/>
    </source>
</evidence>
<sequence length="210" mass="23371">MSTTSPPSGPLSDEDLNILKGWIVQSGVGFALYGVEASFTLIALYFILSRKIYRSKAQLMLLVITILMLLSSTVIIVIQMEFSLVQLPINGMHPPEPKDILPVLENMKIASTFLQRVNYLLSDGIVVWRTWILFPRSMIVKMVLSICPVLCSLINAAFDAARIKGNFGDQDDAFKALIVTIPLLVTNIVATSLLGYQAWLVNCYLFADYH</sequence>
<keyword evidence="1" id="KW-0812">Transmembrane</keyword>
<comment type="caution">
    <text evidence="2">The sequence shown here is derived from an EMBL/GenBank/DDBJ whole genome shotgun (WGS) entry which is preliminary data.</text>
</comment>
<proteinExistence type="predicted"/>
<dbReference type="EMBL" id="JBANRG010000041">
    <property type="protein sequence ID" value="KAK7447437.1"/>
    <property type="molecule type" value="Genomic_DNA"/>
</dbReference>
<reference evidence="2 3" key="1">
    <citation type="submission" date="2024-01" db="EMBL/GenBank/DDBJ databases">
        <title>A draft genome for the cacao thread blight pathogen Marasmiellus scandens.</title>
        <authorList>
            <person name="Baruah I.K."/>
            <person name="Leung J."/>
            <person name="Bukari Y."/>
            <person name="Amoako-Attah I."/>
            <person name="Meinhardt L.W."/>
            <person name="Bailey B.A."/>
            <person name="Cohen S.P."/>
        </authorList>
    </citation>
    <scope>NUCLEOTIDE SEQUENCE [LARGE SCALE GENOMIC DNA]</scope>
    <source>
        <strain evidence="2 3">GH-19</strain>
    </source>
</reference>